<sequence length="189" mass="21173">MGPQLNEEKQINVTINRPSSLVKFTKALEKVTVHLNDVLHKISSVLLMALMLLTTADVAGRFFFNSPIIGTYELTGLLLALMIFYSLGAGQLKKNHIEIDFFTRKMSNNSQHILYSISSFILFILLCLTTWQLYKYSVRIWIGGETSGDLGLPLYIFSGLTIIGSFSFALTLLLDSFNTLLKVVNPDES</sequence>
<keyword evidence="3" id="KW-1003">Cell membrane</keyword>
<keyword evidence="12" id="KW-1185">Reference proteome</keyword>
<keyword evidence="4" id="KW-0997">Cell inner membrane</keyword>
<comment type="similarity">
    <text evidence="8">Belongs to the TRAP transporter small permease family.</text>
</comment>
<evidence type="ECO:0000256" key="9">
    <source>
        <dbReference type="SAM" id="Phobius"/>
    </source>
</evidence>
<keyword evidence="5 9" id="KW-0812">Transmembrane</keyword>
<dbReference type="PANTHER" id="PTHR35011:SF10">
    <property type="entry name" value="TRAP TRANSPORTER SMALL PERMEASE PROTEIN"/>
    <property type="match status" value="1"/>
</dbReference>
<comment type="subcellular location">
    <subcellularLocation>
        <location evidence="1">Cell inner membrane</location>
        <topology evidence="1">Multi-pass membrane protein</topology>
    </subcellularLocation>
</comment>
<proteinExistence type="inferred from homology"/>
<protein>
    <recommendedName>
        <fullName evidence="10">Tripartite ATP-independent periplasmic transporters DctQ component domain-containing protein</fullName>
    </recommendedName>
</protein>
<keyword evidence="7 9" id="KW-0472">Membrane</keyword>
<dbReference type="PANTHER" id="PTHR35011">
    <property type="entry name" value="2,3-DIKETO-L-GULONATE TRAP TRANSPORTER SMALL PERMEASE PROTEIN YIAM"/>
    <property type="match status" value="1"/>
</dbReference>
<keyword evidence="2" id="KW-0813">Transport</keyword>
<gene>
    <name evidence="11" type="ORF">AFL42_10295</name>
</gene>
<evidence type="ECO:0000256" key="8">
    <source>
        <dbReference type="ARBA" id="ARBA00038436"/>
    </source>
</evidence>
<evidence type="ECO:0000259" key="10">
    <source>
        <dbReference type="Pfam" id="PF04290"/>
    </source>
</evidence>
<comment type="caution">
    <text evidence="11">The sequence shown here is derived from an EMBL/GenBank/DDBJ whole genome shotgun (WGS) entry which is preliminary data.</text>
</comment>
<dbReference type="InterPro" id="IPR007387">
    <property type="entry name" value="TRAP_DctQ"/>
</dbReference>
<evidence type="ECO:0000256" key="5">
    <source>
        <dbReference type="ARBA" id="ARBA00022692"/>
    </source>
</evidence>
<feature type="domain" description="Tripartite ATP-independent periplasmic transporters DctQ component" evidence="10">
    <location>
        <begin position="50"/>
        <end position="178"/>
    </location>
</feature>
<organism evidence="11 12">
    <name type="scientific">Oceanobacillus caeni</name>
    <dbReference type="NCBI Taxonomy" id="405946"/>
    <lineage>
        <taxon>Bacteria</taxon>
        <taxon>Bacillati</taxon>
        <taxon>Bacillota</taxon>
        <taxon>Bacilli</taxon>
        <taxon>Bacillales</taxon>
        <taxon>Bacillaceae</taxon>
        <taxon>Oceanobacillus</taxon>
    </lineage>
</organism>
<dbReference type="Pfam" id="PF04290">
    <property type="entry name" value="DctQ"/>
    <property type="match status" value="1"/>
</dbReference>
<dbReference type="Proteomes" id="UP000037854">
    <property type="component" value="Unassembled WGS sequence"/>
</dbReference>
<feature type="transmembrane region" description="Helical" evidence="9">
    <location>
        <begin position="45"/>
        <end position="64"/>
    </location>
</feature>
<dbReference type="InterPro" id="IPR055348">
    <property type="entry name" value="DctQ"/>
</dbReference>
<feature type="transmembrane region" description="Helical" evidence="9">
    <location>
        <begin position="154"/>
        <end position="174"/>
    </location>
</feature>
<feature type="transmembrane region" description="Helical" evidence="9">
    <location>
        <begin position="113"/>
        <end position="134"/>
    </location>
</feature>
<keyword evidence="6 9" id="KW-1133">Transmembrane helix</keyword>
<name>A0ABR5MIK5_9BACI</name>
<evidence type="ECO:0000256" key="4">
    <source>
        <dbReference type="ARBA" id="ARBA00022519"/>
    </source>
</evidence>
<dbReference type="EMBL" id="LGTK01000032">
    <property type="protein sequence ID" value="KPH74382.1"/>
    <property type="molecule type" value="Genomic_DNA"/>
</dbReference>
<reference evidence="11 12" key="1">
    <citation type="submission" date="2015-07" db="EMBL/GenBank/DDBJ databases">
        <title>High-quality draft genome sequence of Oceanobacillus caeni HM6, a bacillus isolated from a human feces.</title>
        <authorList>
            <person name="Kumar J."/>
            <person name="Verma M.K."/>
            <person name="Pandey R."/>
            <person name="Bhambi M."/>
            <person name="Chauhan N."/>
        </authorList>
    </citation>
    <scope>NUCLEOTIDE SEQUENCE [LARGE SCALE GENOMIC DNA]</scope>
    <source>
        <strain evidence="11 12">HM6</strain>
    </source>
</reference>
<evidence type="ECO:0000256" key="1">
    <source>
        <dbReference type="ARBA" id="ARBA00004429"/>
    </source>
</evidence>
<evidence type="ECO:0000313" key="12">
    <source>
        <dbReference type="Proteomes" id="UP000037854"/>
    </source>
</evidence>
<evidence type="ECO:0000256" key="6">
    <source>
        <dbReference type="ARBA" id="ARBA00022989"/>
    </source>
</evidence>
<evidence type="ECO:0000256" key="7">
    <source>
        <dbReference type="ARBA" id="ARBA00023136"/>
    </source>
</evidence>
<feature type="transmembrane region" description="Helical" evidence="9">
    <location>
        <begin position="70"/>
        <end position="92"/>
    </location>
</feature>
<accession>A0ABR5MIK5</accession>
<evidence type="ECO:0000256" key="2">
    <source>
        <dbReference type="ARBA" id="ARBA00022448"/>
    </source>
</evidence>
<evidence type="ECO:0000256" key="3">
    <source>
        <dbReference type="ARBA" id="ARBA00022475"/>
    </source>
</evidence>
<dbReference type="RefSeq" id="WP_060668581.1">
    <property type="nucleotide sequence ID" value="NZ_LGTK01000032.1"/>
</dbReference>
<evidence type="ECO:0000313" key="11">
    <source>
        <dbReference type="EMBL" id="KPH74382.1"/>
    </source>
</evidence>